<evidence type="ECO:0000256" key="1">
    <source>
        <dbReference type="ARBA" id="ARBA00022679"/>
    </source>
</evidence>
<accession>A0A0V8BNV3</accession>
<dbReference type="PANTHER" id="PTHR42919">
    <property type="entry name" value="N-ALPHA-ACETYLTRANSFERASE"/>
    <property type="match status" value="1"/>
</dbReference>
<proteinExistence type="predicted"/>
<dbReference type="Gene3D" id="3.40.630.30">
    <property type="match status" value="1"/>
</dbReference>
<dbReference type="PROSITE" id="PS51186">
    <property type="entry name" value="GNAT"/>
    <property type="match status" value="1"/>
</dbReference>
<dbReference type="AlphaFoldDB" id="A0A0V8BNV3"/>
<dbReference type="InterPro" id="IPR051556">
    <property type="entry name" value="N-term/lysine_N-AcTrnsfr"/>
</dbReference>
<name>A0A0V8BNV3_LACLL</name>
<dbReference type="Pfam" id="PF00583">
    <property type="entry name" value="Acetyltransf_1"/>
    <property type="match status" value="1"/>
</dbReference>
<evidence type="ECO:0000259" key="3">
    <source>
        <dbReference type="PROSITE" id="PS51186"/>
    </source>
</evidence>
<dbReference type="Proteomes" id="UP000053058">
    <property type="component" value="Unassembled WGS sequence"/>
</dbReference>
<dbReference type="CDD" id="cd04301">
    <property type="entry name" value="NAT_SF"/>
    <property type="match status" value="1"/>
</dbReference>
<dbReference type="EMBL" id="LKLN01000076">
    <property type="protein sequence ID" value="KSU02736.1"/>
    <property type="molecule type" value="Genomic_DNA"/>
</dbReference>
<evidence type="ECO:0000313" key="4">
    <source>
        <dbReference type="EMBL" id="KSU02736.1"/>
    </source>
</evidence>
<evidence type="ECO:0000313" key="5">
    <source>
        <dbReference type="Proteomes" id="UP000053058"/>
    </source>
</evidence>
<dbReference type="SUPFAM" id="SSF55729">
    <property type="entry name" value="Acyl-CoA N-acyltransferases (Nat)"/>
    <property type="match status" value="1"/>
</dbReference>
<dbReference type="InterPro" id="IPR000182">
    <property type="entry name" value="GNAT_dom"/>
</dbReference>
<keyword evidence="2" id="KW-0012">Acyltransferase</keyword>
<organism evidence="4 5">
    <name type="scientific">Lactococcus lactis subsp. lactis</name>
    <name type="common">Streptococcus lactis</name>
    <dbReference type="NCBI Taxonomy" id="1360"/>
    <lineage>
        <taxon>Bacteria</taxon>
        <taxon>Bacillati</taxon>
        <taxon>Bacillota</taxon>
        <taxon>Bacilli</taxon>
        <taxon>Lactobacillales</taxon>
        <taxon>Streptococcaceae</taxon>
        <taxon>Lactococcus</taxon>
    </lineage>
</organism>
<protein>
    <submittedName>
        <fullName evidence="4">Acetyltransferase</fullName>
    </submittedName>
</protein>
<dbReference type="GO" id="GO:0016747">
    <property type="term" value="F:acyltransferase activity, transferring groups other than amino-acyl groups"/>
    <property type="evidence" value="ECO:0007669"/>
    <property type="project" value="InterPro"/>
</dbReference>
<feature type="domain" description="N-acetyltransferase" evidence="3">
    <location>
        <begin position="7"/>
        <end position="176"/>
    </location>
</feature>
<keyword evidence="1 4" id="KW-0808">Transferase</keyword>
<dbReference type="RefSeq" id="WP_058204436.1">
    <property type="nucleotide sequence ID" value="NZ_CP129292.1"/>
</dbReference>
<reference evidence="5" key="1">
    <citation type="submission" date="2015-10" db="EMBL/GenBank/DDBJ databases">
        <title>Draft Genome Sequences of 11 Lactococcus lactis subspecies cremoris strains.</title>
        <authorList>
            <person name="Wels M."/>
            <person name="Backus L."/>
            <person name="Boekhorst J."/>
            <person name="Dijkstra A."/>
            <person name="Beerthuizen M."/>
            <person name="Kelly W."/>
            <person name="Siezen R."/>
            <person name="Bachmann H."/>
            <person name="Van Hijum S."/>
        </authorList>
    </citation>
    <scope>NUCLEOTIDE SEQUENCE [LARGE SCALE GENOMIC DNA]</scope>
    <source>
        <strain evidence="5">KF282</strain>
    </source>
</reference>
<dbReference type="PANTHER" id="PTHR42919:SF8">
    <property type="entry name" value="N-ALPHA-ACETYLTRANSFERASE 50"/>
    <property type="match status" value="1"/>
</dbReference>
<dbReference type="PATRIC" id="fig|1360.100.peg.920"/>
<sequence length="177" mass="20756">MEQEVEIILKVVTLQDVKQLQKISIETFSDTFKDANDEADLKEYLKSAYNIKQLESELSDSDSNFYFVYYKKELAGYLKLNVSNAQTEKHDINALEIERIYIKPNFKRLGLGKYLLNYAVEKAKELDKTSAWLGVWEENINALNFYKKMNFVCFSEHVFELGGEKQRDILMKLIINK</sequence>
<dbReference type="InterPro" id="IPR016181">
    <property type="entry name" value="Acyl_CoA_acyltransferase"/>
</dbReference>
<comment type="caution">
    <text evidence="4">The sequence shown here is derived from an EMBL/GenBank/DDBJ whole genome shotgun (WGS) entry which is preliminary data.</text>
</comment>
<evidence type="ECO:0000256" key="2">
    <source>
        <dbReference type="ARBA" id="ARBA00023315"/>
    </source>
</evidence>
<gene>
    <name evidence="4" type="ORF">KF282_1940</name>
</gene>